<dbReference type="PANTHER" id="PTHR19424:SF0">
    <property type="entry name" value="HEAT SHOCK FACTOR BINDING PROTEIN 1"/>
    <property type="match status" value="1"/>
</dbReference>
<evidence type="ECO:0000256" key="1">
    <source>
        <dbReference type="ARBA" id="ARBA00006349"/>
    </source>
</evidence>
<comment type="caution">
    <text evidence="3">The sequence shown here is derived from an EMBL/GenBank/DDBJ whole genome shotgun (WGS) entry which is preliminary data.</text>
</comment>
<dbReference type="Gene3D" id="1.20.5.430">
    <property type="match status" value="1"/>
</dbReference>
<accession>A0ABD3QF99</accession>
<gene>
    <name evidence="3" type="ORF">ACHAWO_011996</name>
</gene>
<dbReference type="EMBL" id="JALLPJ020000204">
    <property type="protein sequence ID" value="KAL3798752.1"/>
    <property type="molecule type" value="Genomic_DNA"/>
</dbReference>
<reference evidence="3 4" key="1">
    <citation type="submission" date="2024-10" db="EMBL/GenBank/DDBJ databases">
        <title>Updated reference genomes for cyclostephanoid diatoms.</title>
        <authorList>
            <person name="Roberts W.R."/>
            <person name="Alverson A.J."/>
        </authorList>
    </citation>
    <scope>NUCLEOTIDE SEQUENCE [LARGE SCALE GENOMIC DNA]</scope>
    <source>
        <strain evidence="3 4">AJA010-31</strain>
    </source>
</reference>
<dbReference type="InterPro" id="IPR009643">
    <property type="entry name" value="HS1-bd"/>
</dbReference>
<evidence type="ECO:0000313" key="3">
    <source>
        <dbReference type="EMBL" id="KAL3798752.1"/>
    </source>
</evidence>
<evidence type="ECO:0008006" key="5">
    <source>
        <dbReference type="Google" id="ProtNLM"/>
    </source>
</evidence>
<dbReference type="FunFam" id="1.20.5.430:FF:000003">
    <property type="entry name" value="Heat shock factor binding protein"/>
    <property type="match status" value="1"/>
</dbReference>
<keyword evidence="4" id="KW-1185">Reference proteome</keyword>
<organism evidence="3 4">
    <name type="scientific">Cyclotella atomus</name>
    <dbReference type="NCBI Taxonomy" id="382360"/>
    <lineage>
        <taxon>Eukaryota</taxon>
        <taxon>Sar</taxon>
        <taxon>Stramenopiles</taxon>
        <taxon>Ochrophyta</taxon>
        <taxon>Bacillariophyta</taxon>
        <taxon>Coscinodiscophyceae</taxon>
        <taxon>Thalassiosirophycidae</taxon>
        <taxon>Stephanodiscales</taxon>
        <taxon>Stephanodiscaceae</taxon>
        <taxon>Cyclotella</taxon>
    </lineage>
</organism>
<dbReference type="AlphaFoldDB" id="A0ABD3QF99"/>
<comment type="similarity">
    <text evidence="1">Belongs to the HSBP1 family.</text>
</comment>
<feature type="region of interest" description="Disordered" evidence="2">
    <location>
        <begin position="1"/>
        <end position="24"/>
    </location>
</feature>
<sequence length="91" mass="9926">MTSTAAIMESKTEETAANKLNQMDSPEDLDVFVKELMDNMQTRFTRLSDTILSRIDDMGSKIDDLEKSIADLMDQAGVDPGDVSAAAKPKA</sequence>
<dbReference type="PANTHER" id="PTHR19424">
    <property type="entry name" value="HEAT SHOCK FACTOR BINDING PROTEIN 1"/>
    <property type="match status" value="1"/>
</dbReference>
<protein>
    <recommendedName>
        <fullName evidence="5">Heat shock factor binding protein 1</fullName>
    </recommendedName>
</protein>
<evidence type="ECO:0000256" key="2">
    <source>
        <dbReference type="SAM" id="MobiDB-lite"/>
    </source>
</evidence>
<name>A0ABD3QF99_9STRA</name>
<proteinExistence type="inferred from homology"/>
<evidence type="ECO:0000313" key="4">
    <source>
        <dbReference type="Proteomes" id="UP001530400"/>
    </source>
</evidence>
<dbReference type="Pfam" id="PF06825">
    <property type="entry name" value="HSBP1"/>
    <property type="match status" value="1"/>
</dbReference>
<dbReference type="Proteomes" id="UP001530400">
    <property type="component" value="Unassembled WGS sequence"/>
</dbReference>